<dbReference type="EMBL" id="RWIS01000003">
    <property type="protein sequence ID" value="RSK35264.1"/>
    <property type="molecule type" value="Genomic_DNA"/>
</dbReference>
<feature type="signal peptide" evidence="1">
    <location>
        <begin position="1"/>
        <end position="26"/>
    </location>
</feature>
<protein>
    <recommendedName>
        <fullName evidence="4">DUF3298 domain-containing protein</fullName>
    </recommendedName>
</protein>
<feature type="chain" id="PRO_5019222083" description="DUF3298 domain-containing protein" evidence="1">
    <location>
        <begin position="27"/>
        <end position="372"/>
    </location>
</feature>
<evidence type="ECO:0000256" key="1">
    <source>
        <dbReference type="SAM" id="SignalP"/>
    </source>
</evidence>
<evidence type="ECO:0008006" key="4">
    <source>
        <dbReference type="Google" id="ProtNLM"/>
    </source>
</evidence>
<evidence type="ECO:0000313" key="3">
    <source>
        <dbReference type="Proteomes" id="UP000280066"/>
    </source>
</evidence>
<dbReference type="AlphaFoldDB" id="A0A428JPJ6"/>
<proteinExistence type="predicted"/>
<dbReference type="RefSeq" id="WP_148103620.1">
    <property type="nucleotide sequence ID" value="NZ_RWIS01000003.1"/>
</dbReference>
<accession>A0A428JPJ6</accession>
<name>A0A428JPJ6_9BACT</name>
<reference evidence="2 3" key="1">
    <citation type="submission" date="2018-12" db="EMBL/GenBank/DDBJ databases">
        <authorList>
            <person name="Feng G."/>
            <person name="Zhu H."/>
        </authorList>
    </citation>
    <scope>NUCLEOTIDE SEQUENCE [LARGE SCALE GENOMIC DNA]</scope>
    <source>
        <strain evidence="2 3">9PBR-2</strain>
    </source>
</reference>
<evidence type="ECO:0000313" key="2">
    <source>
        <dbReference type="EMBL" id="RSK35264.1"/>
    </source>
</evidence>
<dbReference type="OrthoDB" id="868211at2"/>
<sequence>MNMYTKAAVALLLAVPGLSPAPAARAQNPDTWASLRAEQVTKLQALTGTYEGQIGGKYAIRLQLSAGEADTLLTGMYYYLSKGQPLELKGFTRPTVPTQALELRENTSATAEATGWFTIGLGQANEPEVLGQWFNASGTALLPVKLRRVGGAARPTGLVAHVTPKTYLNSFRVPVVTVPDAGVTRLLAHWFSLQNLTNDDVAGLRQQLTEHSGTQSADYSVNYNARGLLSLTAQTEGLGASVWYDSKTVNLDLVSGFPIQLANELRPELLPQFLAVGQRKLAVKAKECVAGQGDFLSAEDQAGVLGQEFSLGSTEEYTIGAGGLVFDHPVSYDGLSNFVWKVLQGSFPVTFTYAELRPFLKPDSPLRRLLPQ</sequence>
<dbReference type="Proteomes" id="UP000280066">
    <property type="component" value="Unassembled WGS sequence"/>
</dbReference>
<comment type="caution">
    <text evidence="2">The sequence shown here is derived from an EMBL/GenBank/DDBJ whole genome shotgun (WGS) entry which is preliminary data.</text>
</comment>
<keyword evidence="1" id="KW-0732">Signal</keyword>
<organism evidence="2 3">
    <name type="scientific">Hymenobacter metallilatus</name>
    <dbReference type="NCBI Taxonomy" id="2493666"/>
    <lineage>
        <taxon>Bacteria</taxon>
        <taxon>Pseudomonadati</taxon>
        <taxon>Bacteroidota</taxon>
        <taxon>Cytophagia</taxon>
        <taxon>Cytophagales</taxon>
        <taxon>Hymenobacteraceae</taxon>
        <taxon>Hymenobacter</taxon>
    </lineage>
</organism>
<gene>
    <name evidence="2" type="ORF">EI290_06080</name>
</gene>
<keyword evidence="3" id="KW-1185">Reference proteome</keyword>